<comment type="caution">
    <text evidence="1">The sequence shown here is derived from an EMBL/GenBank/DDBJ whole genome shotgun (WGS) entry which is preliminary data.</text>
</comment>
<name>A0A328BJ78_9BACT</name>
<gene>
    <name evidence="1" type="ORF">DLM85_15190</name>
</gene>
<keyword evidence="2" id="KW-1185">Reference proteome</keyword>
<organism evidence="1 2">
    <name type="scientific">Hymenobacter edaphi</name>
    <dbReference type="NCBI Taxonomy" id="2211146"/>
    <lineage>
        <taxon>Bacteria</taxon>
        <taxon>Pseudomonadati</taxon>
        <taxon>Bacteroidota</taxon>
        <taxon>Cytophagia</taxon>
        <taxon>Cytophagales</taxon>
        <taxon>Hymenobacteraceae</taxon>
        <taxon>Hymenobacter</taxon>
    </lineage>
</organism>
<protein>
    <submittedName>
        <fullName evidence="1">Uncharacterized protein</fullName>
    </submittedName>
</protein>
<reference evidence="2" key="1">
    <citation type="submission" date="2018-05" db="EMBL/GenBank/DDBJ databases">
        <authorList>
            <person name="Nie L."/>
        </authorList>
    </citation>
    <scope>NUCLEOTIDE SEQUENCE [LARGE SCALE GENOMIC DNA]</scope>
    <source>
        <strain evidence="2">NL</strain>
    </source>
</reference>
<dbReference type="AlphaFoldDB" id="A0A328BJ78"/>
<evidence type="ECO:0000313" key="1">
    <source>
        <dbReference type="EMBL" id="RAK66046.1"/>
    </source>
</evidence>
<dbReference type="Proteomes" id="UP000248553">
    <property type="component" value="Unassembled WGS sequence"/>
</dbReference>
<dbReference type="EMBL" id="QHKM01000004">
    <property type="protein sequence ID" value="RAK66046.1"/>
    <property type="molecule type" value="Genomic_DNA"/>
</dbReference>
<sequence>MRLIGPAGEVVAALAHPAAAGSRQLTLRHARPLAGQPAFVFGREHPDVRAVDYEALSKLNVSATQELARQVAELQRQNA</sequence>
<accession>A0A328BJ78</accession>
<evidence type="ECO:0000313" key="2">
    <source>
        <dbReference type="Proteomes" id="UP000248553"/>
    </source>
</evidence>
<proteinExistence type="predicted"/>